<dbReference type="Proteomes" id="UP000609121">
    <property type="component" value="Unassembled WGS sequence"/>
</dbReference>
<evidence type="ECO:0000256" key="2">
    <source>
        <dbReference type="ARBA" id="ARBA00022679"/>
    </source>
</evidence>
<dbReference type="PANTHER" id="PTHR10434:SF66">
    <property type="entry name" value="PHOSPHOLIPID_GLYCEROL ACYLTRANSFERASE DOMAIN-CONTAINING PROTEIN"/>
    <property type="match status" value="1"/>
</dbReference>
<dbReference type="SUPFAM" id="SSF69593">
    <property type="entry name" value="Glycerol-3-phosphate (1)-acyltransferase"/>
    <property type="match status" value="1"/>
</dbReference>
<dbReference type="SMART" id="SM00563">
    <property type="entry name" value="PlsC"/>
    <property type="match status" value="1"/>
</dbReference>
<evidence type="ECO:0000256" key="4">
    <source>
        <dbReference type="SAM" id="Phobius"/>
    </source>
</evidence>
<dbReference type="EMBL" id="JACVXA010000015">
    <property type="protein sequence ID" value="MBE3638087.1"/>
    <property type="molecule type" value="Genomic_DNA"/>
</dbReference>
<dbReference type="AlphaFoldDB" id="A0A8J6YUP2"/>
<dbReference type="PANTHER" id="PTHR10434">
    <property type="entry name" value="1-ACYL-SN-GLYCEROL-3-PHOSPHATE ACYLTRANSFERASE"/>
    <property type="match status" value="1"/>
</dbReference>
<feature type="domain" description="Phospholipid/glycerol acyltransferase" evidence="5">
    <location>
        <begin position="73"/>
        <end position="187"/>
    </location>
</feature>
<evidence type="ECO:0000313" key="7">
    <source>
        <dbReference type="Proteomes" id="UP000609121"/>
    </source>
</evidence>
<comment type="caution">
    <text evidence="6">The sequence shown here is derived from an EMBL/GenBank/DDBJ whole genome shotgun (WGS) entry which is preliminary data.</text>
</comment>
<evidence type="ECO:0000313" key="6">
    <source>
        <dbReference type="EMBL" id="MBE3638087.1"/>
    </source>
</evidence>
<evidence type="ECO:0000256" key="1">
    <source>
        <dbReference type="ARBA" id="ARBA00005189"/>
    </source>
</evidence>
<name>A0A8J6YUP2_9RHOB</name>
<feature type="transmembrane region" description="Helical" evidence="4">
    <location>
        <begin position="12"/>
        <end position="34"/>
    </location>
</feature>
<proteinExistence type="predicted"/>
<comment type="pathway">
    <text evidence="1">Lipid metabolism.</text>
</comment>
<dbReference type="GO" id="GO:0003841">
    <property type="term" value="F:1-acylglycerol-3-phosphate O-acyltransferase activity"/>
    <property type="evidence" value="ECO:0007669"/>
    <property type="project" value="TreeGrafter"/>
</dbReference>
<gene>
    <name evidence="6" type="ORF">ICN82_07705</name>
</gene>
<keyword evidence="4" id="KW-1133">Transmembrane helix</keyword>
<keyword evidence="3 6" id="KW-0012">Acyltransferase</keyword>
<keyword evidence="4" id="KW-0812">Transmembrane</keyword>
<dbReference type="GO" id="GO:0006654">
    <property type="term" value="P:phosphatidic acid biosynthetic process"/>
    <property type="evidence" value="ECO:0007669"/>
    <property type="project" value="TreeGrafter"/>
</dbReference>
<keyword evidence="7" id="KW-1185">Reference proteome</keyword>
<evidence type="ECO:0000259" key="5">
    <source>
        <dbReference type="SMART" id="SM00563"/>
    </source>
</evidence>
<dbReference type="CDD" id="cd07989">
    <property type="entry name" value="LPLAT_AGPAT-like"/>
    <property type="match status" value="1"/>
</dbReference>
<evidence type="ECO:0000256" key="3">
    <source>
        <dbReference type="ARBA" id="ARBA00023315"/>
    </source>
</evidence>
<dbReference type="Pfam" id="PF01553">
    <property type="entry name" value="Acyltransferase"/>
    <property type="match status" value="1"/>
</dbReference>
<protein>
    <submittedName>
        <fullName evidence="6">1-acyl-sn-glycerol-3-phosphate acyltransferase</fullName>
    </submittedName>
</protein>
<dbReference type="RefSeq" id="WP_193181423.1">
    <property type="nucleotide sequence ID" value="NZ_JACVXA010000015.1"/>
</dbReference>
<keyword evidence="2" id="KW-0808">Transferase</keyword>
<organism evidence="6 7">
    <name type="scientific">Mangrovicoccus algicola</name>
    <dbReference type="NCBI Taxonomy" id="2771008"/>
    <lineage>
        <taxon>Bacteria</taxon>
        <taxon>Pseudomonadati</taxon>
        <taxon>Pseudomonadota</taxon>
        <taxon>Alphaproteobacteria</taxon>
        <taxon>Rhodobacterales</taxon>
        <taxon>Paracoccaceae</taxon>
        <taxon>Mangrovicoccus</taxon>
    </lineage>
</organism>
<sequence>MAHAWRWIRSLLFILQMYLVMALMGLAFAPWALVDRQGASAGIRTYCRWVRFSARWMVGLRSEIRGPVPEGGVLIASKHQSFLDIILLCSVLRQPRFIMKRELIRAPVLGWFALRIGCVPVDRGRRGAAISKMLKDVAEGSTRPGQLIIYPQGTRVAPGAVVPYKIGSGALYRQMDQTCVPAATNVGLFWPRAGILRKPGLAVVEFLDPIPPGLETEAFMALLQSRVETASDALMAEAGFAKEE</sequence>
<reference evidence="6" key="1">
    <citation type="submission" date="2020-09" db="EMBL/GenBank/DDBJ databases">
        <title>A novel bacterium of genus Mangrovicoccus, isolated from South China Sea.</title>
        <authorList>
            <person name="Huang H."/>
            <person name="Mo K."/>
            <person name="Hu Y."/>
        </authorList>
    </citation>
    <scope>NUCLEOTIDE SEQUENCE</scope>
    <source>
        <strain evidence="6">HB182678</strain>
    </source>
</reference>
<keyword evidence="4" id="KW-0472">Membrane</keyword>
<accession>A0A8J6YUP2</accession>
<dbReference type="InterPro" id="IPR002123">
    <property type="entry name" value="Plipid/glycerol_acylTrfase"/>
</dbReference>